<dbReference type="PANTHER" id="PTHR47770:SF1">
    <property type="entry name" value="PLANT UBX DOMAIN-CONTAINING PROTEIN 11"/>
    <property type="match status" value="1"/>
</dbReference>
<gene>
    <name evidence="2" type="ORF">U9M48_027839</name>
</gene>
<dbReference type="PANTHER" id="PTHR47770">
    <property type="entry name" value="PLANT UBX DOMAIN-CONTAINING PROTEIN 11"/>
    <property type="match status" value="1"/>
</dbReference>
<feature type="region of interest" description="Disordered" evidence="1">
    <location>
        <begin position="60"/>
        <end position="79"/>
    </location>
</feature>
<evidence type="ECO:0000313" key="3">
    <source>
        <dbReference type="Proteomes" id="UP001341281"/>
    </source>
</evidence>
<dbReference type="EMBL" id="CP144750">
    <property type="protein sequence ID" value="WVZ80357.1"/>
    <property type="molecule type" value="Genomic_DNA"/>
</dbReference>
<evidence type="ECO:0000313" key="2">
    <source>
        <dbReference type="EMBL" id="WVZ80357.1"/>
    </source>
</evidence>
<feature type="compositionally biased region" description="Polar residues" evidence="1">
    <location>
        <begin position="143"/>
        <end position="152"/>
    </location>
</feature>
<keyword evidence="3" id="KW-1185">Reference proteome</keyword>
<sequence length="500" mass="54168">MMGAGAAVLSIAGVVTTTVSRLARISLMDTRSPAQGSNGQTTGIGVLDDGATEMEVVSGGGVVEGSGKQRGSSVRGGREAARVSGRWYCSREQYPLVNSRWVGQEKFRLILGWDLSHLSSDFTSKHTQAPPSSDATRRRTTVPDGTTTSETQLADKQRNDPHEQETTNEKRGPPMHPWKRTTLYAAAVRPIKTRRSLLQKGSLGELEVSSTKLPGKTAAHASVAIVGSDPQKSVPSISVIGLNGIMLWNHEGHISSENLKENIMKAWAALHLQVGLRRPPLINFVLLRRRHLTAPASSSSPTVRHGVASSVLGNACMLLVHVGLRRFVVATIDREAPPSTSPSLSLHRPPMTPAVYRALLRHARGLLLCRLLRQQRHCLPLSSLFHLHAVDSVVVRLSHMIFFSCSSLTSSTAVAIHWCCRGSPSCASWLFFLCVVALSLPQLKEPRCVAMTTSLLSSNATSSPASPSRPLLLRPLRQPQAASTPCRSSAHRNRRRGLLC</sequence>
<dbReference type="Proteomes" id="UP001341281">
    <property type="component" value="Chromosome 06"/>
</dbReference>
<organism evidence="2 3">
    <name type="scientific">Paspalum notatum var. saurae</name>
    <dbReference type="NCBI Taxonomy" id="547442"/>
    <lineage>
        <taxon>Eukaryota</taxon>
        <taxon>Viridiplantae</taxon>
        <taxon>Streptophyta</taxon>
        <taxon>Embryophyta</taxon>
        <taxon>Tracheophyta</taxon>
        <taxon>Spermatophyta</taxon>
        <taxon>Magnoliopsida</taxon>
        <taxon>Liliopsida</taxon>
        <taxon>Poales</taxon>
        <taxon>Poaceae</taxon>
        <taxon>PACMAD clade</taxon>
        <taxon>Panicoideae</taxon>
        <taxon>Andropogonodae</taxon>
        <taxon>Paspaleae</taxon>
        <taxon>Paspalinae</taxon>
        <taxon>Paspalum</taxon>
    </lineage>
</organism>
<reference evidence="2 3" key="1">
    <citation type="submission" date="2024-02" db="EMBL/GenBank/DDBJ databases">
        <title>High-quality chromosome-scale genome assembly of Pensacola bahiagrass (Paspalum notatum Flugge var. saurae).</title>
        <authorList>
            <person name="Vega J.M."/>
            <person name="Podio M."/>
            <person name="Orjuela J."/>
            <person name="Siena L.A."/>
            <person name="Pessino S.C."/>
            <person name="Combes M.C."/>
            <person name="Mariac C."/>
            <person name="Albertini E."/>
            <person name="Pupilli F."/>
            <person name="Ortiz J.P.A."/>
            <person name="Leblanc O."/>
        </authorList>
    </citation>
    <scope>NUCLEOTIDE SEQUENCE [LARGE SCALE GENOMIC DNA]</scope>
    <source>
        <strain evidence="2">R1</strain>
        <tissue evidence="2">Leaf</tissue>
    </source>
</reference>
<protein>
    <submittedName>
        <fullName evidence="2">Uncharacterized protein</fullName>
    </submittedName>
</protein>
<feature type="region of interest" description="Disordered" evidence="1">
    <location>
        <begin position="123"/>
        <end position="179"/>
    </location>
</feature>
<accession>A0AAQ3U083</accession>
<feature type="region of interest" description="Disordered" evidence="1">
    <location>
        <begin position="478"/>
        <end position="500"/>
    </location>
</feature>
<feature type="compositionally biased region" description="Basic residues" evidence="1">
    <location>
        <begin position="489"/>
        <end position="500"/>
    </location>
</feature>
<feature type="compositionally biased region" description="Polar residues" evidence="1">
    <location>
        <begin position="123"/>
        <end position="134"/>
    </location>
</feature>
<proteinExistence type="predicted"/>
<feature type="compositionally biased region" description="Basic and acidic residues" evidence="1">
    <location>
        <begin position="153"/>
        <end position="172"/>
    </location>
</feature>
<name>A0AAQ3U083_PASNO</name>
<dbReference type="AlphaFoldDB" id="A0AAQ3U083"/>
<evidence type="ECO:0000256" key="1">
    <source>
        <dbReference type="SAM" id="MobiDB-lite"/>
    </source>
</evidence>